<sequence length="157" mass="18173">MSTRRISAPEGDLLNVLEDISSLEWRRYQQRSPEVWLNGRFEKIERPEYPPYISFRFEHESQAVIARLKDSLLSYGGKIKWLLVEHKRDSLPGTNWMVCPEKMVEVREEAAQAGISTGQYLAQYEPEFGPAAYDDLVGLTEHIRRAFSEISNKNPSQ</sequence>
<dbReference type="Proteomes" id="UP001163624">
    <property type="component" value="Chromosome"/>
</dbReference>
<dbReference type="RefSeq" id="WP_139791603.1">
    <property type="nucleotide sequence ID" value="NZ_CP113432.1"/>
</dbReference>
<protein>
    <submittedName>
        <fullName evidence="1">Uncharacterized protein</fullName>
    </submittedName>
</protein>
<organism evidence="1 2">
    <name type="scientific">Pseudomonas triclosanedens</name>
    <dbReference type="NCBI Taxonomy" id="2961893"/>
    <lineage>
        <taxon>Bacteria</taxon>
        <taxon>Pseudomonadati</taxon>
        <taxon>Pseudomonadota</taxon>
        <taxon>Gammaproteobacteria</taxon>
        <taxon>Pseudomonadales</taxon>
        <taxon>Pseudomonadaceae</taxon>
        <taxon>Pseudomonas</taxon>
    </lineage>
</organism>
<evidence type="ECO:0000313" key="1">
    <source>
        <dbReference type="EMBL" id="WAI48677.1"/>
    </source>
</evidence>
<reference evidence="1" key="1">
    <citation type="submission" date="2022-11" db="EMBL/GenBank/DDBJ databases">
        <title>Pseudomonas triclosanedens sp. nov., a triclosan degrader isolated from activated sludge.</title>
        <authorList>
            <person name="Yin Y."/>
            <person name="Lu Z."/>
        </authorList>
    </citation>
    <scope>NUCLEOTIDE SEQUENCE</scope>
    <source>
        <strain evidence="1">ZM23</strain>
    </source>
</reference>
<dbReference type="EMBL" id="CP113432">
    <property type="protein sequence ID" value="WAI48677.1"/>
    <property type="molecule type" value="Genomic_DNA"/>
</dbReference>
<proteinExistence type="predicted"/>
<name>A0ABY6ZUQ5_9PSED</name>
<evidence type="ECO:0000313" key="2">
    <source>
        <dbReference type="Proteomes" id="UP001163624"/>
    </source>
</evidence>
<keyword evidence="2" id="KW-1185">Reference proteome</keyword>
<gene>
    <name evidence="1" type="ORF">OU419_23410</name>
</gene>
<accession>A0ABY6ZUQ5</accession>